<reference evidence="3" key="1">
    <citation type="journal article" date="2019" name="Int. J. Syst. Evol. Microbiol.">
        <title>The Global Catalogue of Microorganisms (GCM) 10K type strain sequencing project: providing services to taxonomists for standard genome sequencing and annotation.</title>
        <authorList>
            <consortium name="The Broad Institute Genomics Platform"/>
            <consortium name="The Broad Institute Genome Sequencing Center for Infectious Disease"/>
            <person name="Wu L."/>
            <person name="Ma J."/>
        </authorList>
    </citation>
    <scope>NUCLEOTIDE SEQUENCE [LARGE SCALE GENOMIC DNA]</scope>
    <source>
        <strain evidence="3">CGMCC 1.15399</strain>
    </source>
</reference>
<evidence type="ECO:0000313" key="2">
    <source>
        <dbReference type="EMBL" id="MFD1544747.1"/>
    </source>
</evidence>
<keyword evidence="3" id="KW-1185">Reference proteome</keyword>
<feature type="transmembrane region" description="Helical" evidence="1">
    <location>
        <begin position="77"/>
        <end position="100"/>
    </location>
</feature>
<accession>A0ABW4GTX8</accession>
<feature type="transmembrane region" description="Helical" evidence="1">
    <location>
        <begin position="12"/>
        <end position="32"/>
    </location>
</feature>
<keyword evidence="1" id="KW-1133">Transmembrane helix</keyword>
<sequence>MTTDPSVANGQIYKPLASALTLLSVAFMIMPVRRVVIEVSEFGLRQLFVPVVILVGLPVLGALVGSFLRFRGPGGRFLGITLGIFVASLLLLVLLAYWWIYSITAGL</sequence>
<evidence type="ECO:0008006" key="4">
    <source>
        <dbReference type="Google" id="ProtNLM"/>
    </source>
</evidence>
<comment type="caution">
    <text evidence="2">The sequence shown here is derived from an EMBL/GenBank/DDBJ whole genome shotgun (WGS) entry which is preliminary data.</text>
</comment>
<feature type="transmembrane region" description="Helical" evidence="1">
    <location>
        <begin position="47"/>
        <end position="70"/>
    </location>
</feature>
<name>A0ABW4GTX8_9ACTN</name>
<protein>
    <recommendedName>
        <fullName evidence="4">DUF4190 domain-containing protein</fullName>
    </recommendedName>
</protein>
<dbReference type="EMBL" id="JBHUCM010000044">
    <property type="protein sequence ID" value="MFD1544747.1"/>
    <property type="molecule type" value="Genomic_DNA"/>
</dbReference>
<organism evidence="2 3">
    <name type="scientific">Nonomuraea guangzhouensis</name>
    <dbReference type="NCBI Taxonomy" id="1291555"/>
    <lineage>
        <taxon>Bacteria</taxon>
        <taxon>Bacillati</taxon>
        <taxon>Actinomycetota</taxon>
        <taxon>Actinomycetes</taxon>
        <taxon>Streptosporangiales</taxon>
        <taxon>Streptosporangiaceae</taxon>
        <taxon>Nonomuraea</taxon>
    </lineage>
</organism>
<keyword evidence="1" id="KW-0472">Membrane</keyword>
<gene>
    <name evidence="2" type="ORF">ACFSJ0_47435</name>
</gene>
<proteinExistence type="predicted"/>
<dbReference type="Proteomes" id="UP001597097">
    <property type="component" value="Unassembled WGS sequence"/>
</dbReference>
<evidence type="ECO:0000313" key="3">
    <source>
        <dbReference type="Proteomes" id="UP001597097"/>
    </source>
</evidence>
<evidence type="ECO:0000256" key="1">
    <source>
        <dbReference type="SAM" id="Phobius"/>
    </source>
</evidence>
<dbReference type="RefSeq" id="WP_219529476.1">
    <property type="nucleotide sequence ID" value="NZ_JAHKRM010000006.1"/>
</dbReference>
<keyword evidence="1" id="KW-0812">Transmembrane</keyword>